<dbReference type="Gene3D" id="2.60.40.150">
    <property type="entry name" value="C2 domain"/>
    <property type="match status" value="1"/>
</dbReference>
<dbReference type="Pfam" id="PF25336">
    <property type="entry name" value="C2_SYDE"/>
    <property type="match status" value="1"/>
</dbReference>
<dbReference type="InterPro" id="IPR000008">
    <property type="entry name" value="C2_dom"/>
</dbReference>
<dbReference type="Gene3D" id="1.10.555.10">
    <property type="entry name" value="Rho GTPase activation protein"/>
    <property type="match status" value="1"/>
</dbReference>
<dbReference type="GO" id="GO:0007165">
    <property type="term" value="P:signal transduction"/>
    <property type="evidence" value="ECO:0007669"/>
    <property type="project" value="InterPro"/>
</dbReference>
<evidence type="ECO:0000313" key="6">
    <source>
        <dbReference type="RefSeq" id="XP_029640433.2"/>
    </source>
</evidence>
<dbReference type="KEGG" id="osn:115215414"/>
<dbReference type="Pfam" id="PF00620">
    <property type="entry name" value="RhoGAP"/>
    <property type="match status" value="1"/>
</dbReference>
<name>A0A6P7SQM2_9MOLL</name>
<evidence type="ECO:0000313" key="5">
    <source>
        <dbReference type="Proteomes" id="UP000515154"/>
    </source>
</evidence>
<dbReference type="PROSITE" id="PS50004">
    <property type="entry name" value="C2"/>
    <property type="match status" value="1"/>
</dbReference>
<sequence>MLPSTIPGGFHDDRWSQERLRDILHTKAKYGRITTTRSRSPECYNSDSEVIYAHPHPRVDPRGFASDYETYAGVTSDDEIYSIPHISASSSTELQLLLKKFNTLSQELQQEQNRLQKQIFARSKAGQGQISGSRSSVTTPDACPSDDYYDWTWAAVKGSPGPTRKAAATQTPARSQMVRKHSTDSLLAYRTYQMDDPLAAAAVVQGQKAGNTLPSVAKTGKPVGAAATSTSLGSPVDRAKRFDANGRTVTRPASRFRDLQLYKKPLQIHYGDYESYRSDMKRKVEVQKIAGLDGMLGIHVLSGQGLKSSRTTLRDLYCVVAVDSINKARTMIRTGAVNFDWDEAFDIELEEAKEVSFLIYNWDPNFKHRLCFHGSVVLPNYIVSGENKHVALKVEPKGVLYIELLYKKPAISLQRLPSSKKNALFGTDLDVVISRENSGFDVPLIVKKCIEEIEIRGLEVVGIYRLCGSARRKSQLRELFEKNSADVNLSVEFVTDIHTITGVLKDYLRELPEPLFTNVLYQMLLDALTVRLPGDPDGSAKLMLSILECLPKANQDTMTMVLNHLKKVASKSDLNKMTPENVAVCFGPVLLCPSPSTSADLDFRKHIDVLKYLLEIWPDDFICSTPSTEMTPPTLDSRPSQKPTTSEVQAPNEETSKEHTDAGGADPSL</sequence>
<dbReference type="PROSITE" id="PS50238">
    <property type="entry name" value="RHOGAP"/>
    <property type="match status" value="1"/>
</dbReference>
<dbReference type="InterPro" id="IPR000198">
    <property type="entry name" value="RhoGAP_dom"/>
</dbReference>
<gene>
    <name evidence="6" type="primary">LOC115215414</name>
</gene>
<feature type="compositionally biased region" description="Polar residues" evidence="2">
    <location>
        <begin position="637"/>
        <end position="653"/>
    </location>
</feature>
<dbReference type="PANTHER" id="PTHR46150">
    <property type="entry name" value="RHO GTPASE-ACTIVATING PROTEIN 100F"/>
    <property type="match status" value="1"/>
</dbReference>
<dbReference type="SMART" id="SM00239">
    <property type="entry name" value="C2"/>
    <property type="match status" value="1"/>
</dbReference>
<dbReference type="InterPro" id="IPR057459">
    <property type="entry name" value="SYDE1/2_C2"/>
</dbReference>
<dbReference type="GO" id="GO:0016477">
    <property type="term" value="P:cell migration"/>
    <property type="evidence" value="ECO:0007669"/>
    <property type="project" value="TreeGrafter"/>
</dbReference>
<feature type="domain" description="Rho-GAP" evidence="4">
    <location>
        <begin position="427"/>
        <end position="621"/>
    </location>
</feature>
<dbReference type="SUPFAM" id="SSF48350">
    <property type="entry name" value="GTPase activation domain, GAP"/>
    <property type="match status" value="1"/>
</dbReference>
<dbReference type="GO" id="GO:0005096">
    <property type="term" value="F:GTPase activator activity"/>
    <property type="evidence" value="ECO:0007669"/>
    <property type="project" value="UniProtKB-KW"/>
</dbReference>
<protein>
    <submittedName>
        <fullName evidence="6">Rho GTPase-activating protein 100F isoform X1</fullName>
    </submittedName>
</protein>
<dbReference type="Proteomes" id="UP000515154">
    <property type="component" value="Linkage group LG9"/>
</dbReference>
<dbReference type="GO" id="GO:0030030">
    <property type="term" value="P:cell projection organization"/>
    <property type="evidence" value="ECO:0007669"/>
    <property type="project" value="TreeGrafter"/>
</dbReference>
<accession>A0A6P7SQM2</accession>
<dbReference type="InterPro" id="IPR035892">
    <property type="entry name" value="C2_domain_sf"/>
</dbReference>
<feature type="region of interest" description="Disordered" evidence="2">
    <location>
        <begin position="625"/>
        <end position="669"/>
    </location>
</feature>
<evidence type="ECO:0000259" key="3">
    <source>
        <dbReference type="PROSITE" id="PS50004"/>
    </source>
</evidence>
<evidence type="ECO:0000259" key="4">
    <source>
        <dbReference type="PROSITE" id="PS50238"/>
    </source>
</evidence>
<evidence type="ECO:0000256" key="1">
    <source>
        <dbReference type="ARBA" id="ARBA00022468"/>
    </source>
</evidence>
<feature type="domain" description="C2" evidence="3">
    <location>
        <begin position="276"/>
        <end position="394"/>
    </location>
</feature>
<dbReference type="RefSeq" id="XP_029640433.2">
    <property type="nucleotide sequence ID" value="XM_029784573.2"/>
</dbReference>
<dbReference type="GO" id="GO:0046578">
    <property type="term" value="P:regulation of Ras protein signal transduction"/>
    <property type="evidence" value="ECO:0007669"/>
    <property type="project" value="TreeGrafter"/>
</dbReference>
<keyword evidence="1" id="KW-0343">GTPase activation</keyword>
<dbReference type="PANTHER" id="PTHR46150:SF3">
    <property type="entry name" value="RHO GTPASE-ACTIVATING PROTEIN 100F"/>
    <property type="match status" value="1"/>
</dbReference>
<feature type="region of interest" description="Disordered" evidence="2">
    <location>
        <begin position="160"/>
        <end position="179"/>
    </location>
</feature>
<dbReference type="GO" id="GO:0097060">
    <property type="term" value="C:synaptic membrane"/>
    <property type="evidence" value="ECO:0007669"/>
    <property type="project" value="TreeGrafter"/>
</dbReference>
<dbReference type="InterPro" id="IPR008936">
    <property type="entry name" value="Rho_GTPase_activation_prot"/>
</dbReference>
<evidence type="ECO:0000256" key="2">
    <source>
        <dbReference type="SAM" id="MobiDB-lite"/>
    </source>
</evidence>
<organism evidence="5 6">
    <name type="scientific">Octopus sinensis</name>
    <name type="common">East Asian common octopus</name>
    <dbReference type="NCBI Taxonomy" id="2607531"/>
    <lineage>
        <taxon>Eukaryota</taxon>
        <taxon>Metazoa</taxon>
        <taxon>Spiralia</taxon>
        <taxon>Lophotrochozoa</taxon>
        <taxon>Mollusca</taxon>
        <taxon>Cephalopoda</taxon>
        <taxon>Coleoidea</taxon>
        <taxon>Octopodiformes</taxon>
        <taxon>Octopoda</taxon>
        <taxon>Incirrata</taxon>
        <taxon>Octopodidae</taxon>
        <taxon>Octopus</taxon>
    </lineage>
</organism>
<dbReference type="CDD" id="cd00030">
    <property type="entry name" value="C2"/>
    <property type="match status" value="1"/>
</dbReference>
<proteinExistence type="predicted"/>
<reference evidence="6" key="1">
    <citation type="submission" date="2025-08" db="UniProtKB">
        <authorList>
            <consortium name="RefSeq"/>
        </authorList>
    </citation>
    <scope>IDENTIFICATION</scope>
</reference>
<dbReference type="SMART" id="SM00324">
    <property type="entry name" value="RhoGAP"/>
    <property type="match status" value="1"/>
</dbReference>
<keyword evidence="5" id="KW-1185">Reference proteome</keyword>
<dbReference type="InterPro" id="IPR052118">
    <property type="entry name" value="Rho-GAP_regulator"/>
</dbReference>
<dbReference type="SUPFAM" id="SSF49562">
    <property type="entry name" value="C2 domain (Calcium/lipid-binding domain, CaLB)"/>
    <property type="match status" value="1"/>
</dbReference>
<dbReference type="AlphaFoldDB" id="A0A6P7SQM2"/>